<evidence type="ECO:0000256" key="1">
    <source>
        <dbReference type="SAM" id="Phobius"/>
    </source>
</evidence>
<name>A0ABZ2PDA3_9NOCA</name>
<gene>
    <name evidence="2" type="ORF">WDS16_16355</name>
</gene>
<dbReference type="InterPro" id="IPR025443">
    <property type="entry name" value="DUF4307"/>
</dbReference>
<dbReference type="EMBL" id="CP147846">
    <property type="protein sequence ID" value="WXG66841.1"/>
    <property type="molecule type" value="Genomic_DNA"/>
</dbReference>
<keyword evidence="1" id="KW-0472">Membrane</keyword>
<feature type="transmembrane region" description="Helical" evidence="1">
    <location>
        <begin position="26"/>
        <end position="46"/>
    </location>
</feature>
<keyword evidence="1" id="KW-0812">Transmembrane</keyword>
<evidence type="ECO:0000313" key="3">
    <source>
        <dbReference type="Proteomes" id="UP001432000"/>
    </source>
</evidence>
<sequence length="141" mass="15010">MTATLPEGRYPVSTTRRAVGGRTKNILLVVVLLVGLAVAYLGYLRFSVQDVEGKALSFDLVDDSTISIGFSVTRADPSDDVVCIVRARSRDGSESGRREVLVPGSSAQEVEVTSVVRTSKPPAMGDVYGCSTNVPDYLRAG</sequence>
<evidence type="ECO:0000313" key="2">
    <source>
        <dbReference type="EMBL" id="WXG66841.1"/>
    </source>
</evidence>
<dbReference type="Pfam" id="PF14155">
    <property type="entry name" value="DUF4307"/>
    <property type="match status" value="1"/>
</dbReference>
<reference evidence="2 3" key="1">
    <citation type="submission" date="2024-03" db="EMBL/GenBank/DDBJ databases">
        <title>Natural products discovery in diverse microorganisms through a two-stage MS feature dereplication strategy.</title>
        <authorList>
            <person name="Zhang R."/>
        </authorList>
    </citation>
    <scope>NUCLEOTIDE SEQUENCE [LARGE SCALE GENOMIC DNA]</scope>
    <source>
        <strain evidence="2 3">18930</strain>
    </source>
</reference>
<keyword evidence="3" id="KW-1185">Reference proteome</keyword>
<protein>
    <submittedName>
        <fullName evidence="2">DUF4307 domain-containing protein</fullName>
    </submittedName>
</protein>
<dbReference type="Proteomes" id="UP001432000">
    <property type="component" value="Chromosome"/>
</dbReference>
<dbReference type="RefSeq" id="WP_338886282.1">
    <property type="nucleotide sequence ID" value="NZ_CP147846.1"/>
</dbReference>
<keyword evidence="1" id="KW-1133">Transmembrane helix</keyword>
<proteinExistence type="predicted"/>
<organism evidence="2 3">
    <name type="scientific">Rhodococcus sovatensis</name>
    <dbReference type="NCBI Taxonomy" id="1805840"/>
    <lineage>
        <taxon>Bacteria</taxon>
        <taxon>Bacillati</taxon>
        <taxon>Actinomycetota</taxon>
        <taxon>Actinomycetes</taxon>
        <taxon>Mycobacteriales</taxon>
        <taxon>Nocardiaceae</taxon>
        <taxon>Rhodococcus</taxon>
    </lineage>
</organism>
<accession>A0ABZ2PDA3</accession>